<accession>A0ACD1H122</accession>
<evidence type="ECO:0000313" key="1">
    <source>
        <dbReference type="EMBL" id="RAH67214.1"/>
    </source>
</evidence>
<reference evidence="1" key="1">
    <citation type="submission" date="2018-02" db="EMBL/GenBank/DDBJ databases">
        <title>The genomes of Aspergillus section Nigri reveals drivers in fungal speciation.</title>
        <authorList>
            <consortium name="DOE Joint Genome Institute"/>
            <person name="Vesth T.C."/>
            <person name="Nybo J."/>
            <person name="Theobald S."/>
            <person name="Brandl J."/>
            <person name="Frisvad J.C."/>
            <person name="Nielsen K.F."/>
            <person name="Lyhne E.K."/>
            <person name="Kogle M.E."/>
            <person name="Kuo A."/>
            <person name="Riley R."/>
            <person name="Clum A."/>
            <person name="Nolan M."/>
            <person name="Lipzen A."/>
            <person name="Salamov A."/>
            <person name="Henrissat B."/>
            <person name="Wiebenga A."/>
            <person name="De vries R.P."/>
            <person name="Grigoriev I.V."/>
            <person name="Mortensen U.H."/>
            <person name="Andersen M.R."/>
            <person name="Baker S.E."/>
        </authorList>
    </citation>
    <scope>NUCLEOTIDE SEQUENCE</scope>
    <source>
        <strain evidence="1">CBS 121060</strain>
    </source>
</reference>
<dbReference type="EMBL" id="KZ824976">
    <property type="protein sequence ID" value="RAH67214.1"/>
    <property type="molecule type" value="Genomic_DNA"/>
</dbReference>
<sequence length="299" mass="33852">MPPFYAPETPDRIKNATGLHLITALTPNGRKAHIYLEELKETYGLPFTISLIDLDTNEQKKPWFLRLNPNGQLACLLQSPLTSSLILREIGRIPLLIDNTTTPHPHVVMESSAILLYLFHQVDHSQKFGFADPQQQSQLLQWLVFWGASGQMVQGQWNYFRRNQVENDRECFALTLEIGGFGSTAWALMLALDAKKRFHDELLRVFHVLEAHLAGRYADPGLGREYLAGQGRGKYTLADMNAWPWVRNFRAVGLEEEELDRLPALAAWVDRVGGRAAVQRGAFGEAYDEEASPELVIRT</sequence>
<proteinExistence type="predicted"/>
<dbReference type="Proteomes" id="UP000249661">
    <property type="component" value="Unassembled WGS sequence"/>
</dbReference>
<name>A0ACD1H122_9EURO</name>
<gene>
    <name evidence="1" type="ORF">BO66DRAFT_473654</name>
</gene>
<protein>
    <submittedName>
        <fullName evidence="1">Uncharacterized protein</fullName>
    </submittedName>
</protein>
<evidence type="ECO:0000313" key="2">
    <source>
        <dbReference type="Proteomes" id="UP000249661"/>
    </source>
</evidence>
<feature type="non-terminal residue" evidence="1">
    <location>
        <position position="1"/>
    </location>
</feature>
<keyword evidence="2" id="KW-1185">Reference proteome</keyword>
<organism evidence="1 2">
    <name type="scientific">Aspergillus aculeatinus CBS 121060</name>
    <dbReference type="NCBI Taxonomy" id="1448322"/>
    <lineage>
        <taxon>Eukaryota</taxon>
        <taxon>Fungi</taxon>
        <taxon>Dikarya</taxon>
        <taxon>Ascomycota</taxon>
        <taxon>Pezizomycotina</taxon>
        <taxon>Eurotiomycetes</taxon>
        <taxon>Eurotiomycetidae</taxon>
        <taxon>Eurotiales</taxon>
        <taxon>Aspergillaceae</taxon>
        <taxon>Aspergillus</taxon>
        <taxon>Aspergillus subgen. Circumdati</taxon>
    </lineage>
</organism>